<accession>A0A565CFV4</accession>
<proteinExistence type="predicted"/>
<sequence>MAEMFKNAEMLKKDIRDVLDRYKQLLDDFRVVISSKFVDDVTRLRDILKLLTESMDKLDIDFVTRPAAPLGPDDLDFVMPPANSD</sequence>
<reference evidence="1" key="1">
    <citation type="submission" date="2019-07" db="EMBL/GenBank/DDBJ databases">
        <authorList>
            <person name="Dittberner H."/>
        </authorList>
    </citation>
    <scope>NUCLEOTIDE SEQUENCE [LARGE SCALE GENOMIC DNA]</scope>
</reference>
<keyword evidence="2" id="KW-1185">Reference proteome</keyword>
<evidence type="ECO:0000313" key="1">
    <source>
        <dbReference type="EMBL" id="VVB12537.1"/>
    </source>
</evidence>
<dbReference type="Proteomes" id="UP000489600">
    <property type="component" value="Unassembled WGS sequence"/>
</dbReference>
<gene>
    <name evidence="1" type="ORF">ANE_LOCUS22981</name>
</gene>
<dbReference type="AlphaFoldDB" id="A0A565CFV4"/>
<evidence type="ECO:0000313" key="2">
    <source>
        <dbReference type="Proteomes" id="UP000489600"/>
    </source>
</evidence>
<comment type="caution">
    <text evidence="1">The sequence shown here is derived from an EMBL/GenBank/DDBJ whole genome shotgun (WGS) entry which is preliminary data.</text>
</comment>
<name>A0A565CFV4_9BRAS</name>
<protein>
    <submittedName>
        <fullName evidence="1">Uncharacterized protein</fullName>
    </submittedName>
</protein>
<dbReference type="EMBL" id="CABITT030000007">
    <property type="protein sequence ID" value="VVB12537.1"/>
    <property type="molecule type" value="Genomic_DNA"/>
</dbReference>
<organism evidence="1 2">
    <name type="scientific">Arabis nemorensis</name>
    <dbReference type="NCBI Taxonomy" id="586526"/>
    <lineage>
        <taxon>Eukaryota</taxon>
        <taxon>Viridiplantae</taxon>
        <taxon>Streptophyta</taxon>
        <taxon>Embryophyta</taxon>
        <taxon>Tracheophyta</taxon>
        <taxon>Spermatophyta</taxon>
        <taxon>Magnoliopsida</taxon>
        <taxon>eudicotyledons</taxon>
        <taxon>Gunneridae</taxon>
        <taxon>Pentapetalae</taxon>
        <taxon>rosids</taxon>
        <taxon>malvids</taxon>
        <taxon>Brassicales</taxon>
        <taxon>Brassicaceae</taxon>
        <taxon>Arabideae</taxon>
        <taxon>Arabis</taxon>
    </lineage>
</organism>